<organism evidence="1 2">
    <name type="scientific">Clostridium puniceum</name>
    <dbReference type="NCBI Taxonomy" id="29367"/>
    <lineage>
        <taxon>Bacteria</taxon>
        <taxon>Bacillati</taxon>
        <taxon>Bacillota</taxon>
        <taxon>Clostridia</taxon>
        <taxon>Eubacteriales</taxon>
        <taxon>Clostridiaceae</taxon>
        <taxon>Clostridium</taxon>
    </lineage>
</organism>
<evidence type="ECO:0000313" key="1">
    <source>
        <dbReference type="EMBL" id="OOM82027.1"/>
    </source>
</evidence>
<proteinExistence type="predicted"/>
<dbReference type="AlphaFoldDB" id="A0A1S8TW85"/>
<sequence>MEDIKYVEFQTEEEFEFDSCVEEFLMSADICNASRI</sequence>
<accession>A0A1S8TW85</accession>
<dbReference type="EMBL" id="LZZM01000033">
    <property type="protein sequence ID" value="OOM82027.1"/>
    <property type="molecule type" value="Genomic_DNA"/>
</dbReference>
<gene>
    <name evidence="1" type="ORF">CLPUN_06180</name>
</gene>
<evidence type="ECO:0000313" key="2">
    <source>
        <dbReference type="Proteomes" id="UP000190890"/>
    </source>
</evidence>
<reference evidence="1 2" key="1">
    <citation type="submission" date="2016-05" db="EMBL/GenBank/DDBJ databases">
        <title>Microbial solvent formation.</title>
        <authorList>
            <person name="Poehlein A."/>
            <person name="Montoya Solano J.D."/>
            <person name="Flitsch S."/>
            <person name="Krabben P."/>
            <person name="Duerre P."/>
            <person name="Daniel R."/>
        </authorList>
    </citation>
    <scope>NUCLEOTIDE SEQUENCE [LARGE SCALE GENOMIC DNA]</scope>
    <source>
        <strain evidence="1 2">DSM 2619</strain>
    </source>
</reference>
<comment type="caution">
    <text evidence="1">The sequence shown here is derived from an EMBL/GenBank/DDBJ whole genome shotgun (WGS) entry which is preliminary data.</text>
</comment>
<keyword evidence="2" id="KW-1185">Reference proteome</keyword>
<protein>
    <submittedName>
        <fullName evidence="1">Uncharacterized protein</fullName>
    </submittedName>
</protein>
<name>A0A1S8TW85_9CLOT</name>
<dbReference type="Proteomes" id="UP000190890">
    <property type="component" value="Unassembled WGS sequence"/>
</dbReference>